<keyword evidence="1" id="KW-1133">Transmembrane helix</keyword>
<keyword evidence="1" id="KW-0812">Transmembrane</keyword>
<dbReference type="OrthoDB" id="3528632at2"/>
<dbReference type="AlphaFoldDB" id="A0A5M3VZU7"/>
<keyword evidence="1" id="KW-0472">Membrane</keyword>
<evidence type="ECO:0000313" key="2">
    <source>
        <dbReference type="EMBL" id="GES01292.1"/>
    </source>
</evidence>
<dbReference type="EMBL" id="BLAD01000049">
    <property type="protein sequence ID" value="GES01292.1"/>
    <property type="molecule type" value="Genomic_DNA"/>
</dbReference>
<proteinExistence type="predicted"/>
<dbReference type="Proteomes" id="UP000334990">
    <property type="component" value="Unassembled WGS sequence"/>
</dbReference>
<accession>A0A5M3VZU7</accession>
<sequence>MAKKKVGQIRISKRVVQIGHQVYPLANISRVQSLRVVWVGKSATFYPLRQIVGTALLAGAILAGITVVPDLNLDFEIGEMSQQAFNGVAVLAGLRIAYLLMVLLYRMLRRQQYSLVIETAGTQFTALSGTDLQEIQRIKDEIVGAIEDPPTEERTIQVHGDLVLGDQHKQTGQDSKMIFNR</sequence>
<evidence type="ECO:0000313" key="3">
    <source>
        <dbReference type="Proteomes" id="UP000334990"/>
    </source>
</evidence>
<protein>
    <submittedName>
        <fullName evidence="2">Uncharacterized protein</fullName>
    </submittedName>
</protein>
<keyword evidence="3" id="KW-1185">Reference proteome</keyword>
<gene>
    <name evidence="2" type="ORF">Acor_33560</name>
</gene>
<name>A0A5M3VZU7_9ACTN</name>
<dbReference type="Pfam" id="PF19744">
    <property type="entry name" value="DUF6232"/>
    <property type="match status" value="1"/>
</dbReference>
<feature type="transmembrane region" description="Helical" evidence="1">
    <location>
        <begin position="51"/>
        <end position="68"/>
    </location>
</feature>
<organism evidence="2 3">
    <name type="scientific">Acrocarpospora corrugata</name>
    <dbReference type="NCBI Taxonomy" id="35763"/>
    <lineage>
        <taxon>Bacteria</taxon>
        <taxon>Bacillati</taxon>
        <taxon>Actinomycetota</taxon>
        <taxon>Actinomycetes</taxon>
        <taxon>Streptosporangiales</taxon>
        <taxon>Streptosporangiaceae</taxon>
        <taxon>Acrocarpospora</taxon>
    </lineage>
</organism>
<reference evidence="2 3" key="1">
    <citation type="submission" date="2019-10" db="EMBL/GenBank/DDBJ databases">
        <title>Whole genome shotgun sequence of Acrocarpospora corrugata NBRC 13972.</title>
        <authorList>
            <person name="Ichikawa N."/>
            <person name="Kimura A."/>
            <person name="Kitahashi Y."/>
            <person name="Komaki H."/>
            <person name="Oguchi A."/>
        </authorList>
    </citation>
    <scope>NUCLEOTIDE SEQUENCE [LARGE SCALE GENOMIC DNA]</scope>
    <source>
        <strain evidence="2 3">NBRC 13972</strain>
    </source>
</reference>
<evidence type="ECO:0000256" key="1">
    <source>
        <dbReference type="SAM" id="Phobius"/>
    </source>
</evidence>
<comment type="caution">
    <text evidence="2">The sequence shown here is derived from an EMBL/GenBank/DDBJ whole genome shotgun (WGS) entry which is preliminary data.</text>
</comment>
<dbReference type="RefSeq" id="WP_155337582.1">
    <property type="nucleotide sequence ID" value="NZ_BAAABN010000032.1"/>
</dbReference>
<feature type="transmembrane region" description="Helical" evidence="1">
    <location>
        <begin position="88"/>
        <end position="105"/>
    </location>
</feature>
<dbReference type="InterPro" id="IPR045629">
    <property type="entry name" value="DUF6232"/>
</dbReference>